<dbReference type="InterPro" id="IPR000653">
    <property type="entry name" value="DegT/StrS_aminotransferase"/>
</dbReference>
<dbReference type="STRING" id="1914963.AWW67_11275"/>
<keyword evidence="4" id="KW-0808">Transferase</keyword>
<dbReference type="SUPFAM" id="SSF53383">
    <property type="entry name" value="PLP-dependent transferases"/>
    <property type="match status" value="1"/>
</dbReference>
<sequence length="380" mass="42002">MTYSKTIAQIKEINGNRDFTPLHEPCFSGNEKNYLADTIDTTFVSSVGAYVDRFEAEMARYTETAKAVAVVNGTAALQVGMRLAGVSKGTEVLTQALTFVATANAIAYNSARPVFIDVDLDTMGMSPLALSAFLDEFGELREEGCFNKSTGRRIAACVPMHTFGYMCRIDEIVAICDRWKIQVVEDAAEALGSKYKGQSAGSFGQTGAFSFNGNKIITSGGGGTIVSKDAQFAEKAKYLTTTAKVPHRWEYVHDELGYNFRMPNVNAALACAQMERIEEIKSAKKVLLASYQEVFTGESARLKPIPAGTDWNHWLISVELENLEERNRFLQETNDAAVMTRPIWRLISSLPMYEQCQKDSLANSIWLEERIVNIPSSVKV</sequence>
<dbReference type="InterPro" id="IPR015424">
    <property type="entry name" value="PyrdxlP-dep_Trfase"/>
</dbReference>
<gene>
    <name evidence="4" type="ORF">AWW67_11275</name>
</gene>
<organism evidence="4 5">
    <name type="scientific">Roseivirga seohaensis</name>
    <dbReference type="NCBI Taxonomy" id="1914963"/>
    <lineage>
        <taxon>Bacteria</taxon>
        <taxon>Pseudomonadati</taxon>
        <taxon>Bacteroidota</taxon>
        <taxon>Cytophagia</taxon>
        <taxon>Cytophagales</taxon>
        <taxon>Roseivirgaceae</taxon>
        <taxon>Roseivirga</taxon>
    </lineage>
</organism>
<dbReference type="Pfam" id="PF01041">
    <property type="entry name" value="DegT_DnrJ_EryC1"/>
    <property type="match status" value="1"/>
</dbReference>
<proteinExistence type="inferred from homology"/>
<name>A0A150XMF2_9BACT</name>
<dbReference type="NCBIfam" id="TIGR04181">
    <property type="entry name" value="NHT_00031"/>
    <property type="match status" value="1"/>
</dbReference>
<reference evidence="4 5" key="1">
    <citation type="submission" date="2016-01" db="EMBL/GenBank/DDBJ databases">
        <title>Genome sequencing of Roseivirga seohaensis SW-152.</title>
        <authorList>
            <person name="Selvaratnam C."/>
            <person name="Thevarajoo S."/>
            <person name="Goh K.M."/>
            <person name="Ee R."/>
            <person name="Chan K.-G."/>
            <person name="Chong C.S."/>
        </authorList>
    </citation>
    <scope>NUCLEOTIDE SEQUENCE [LARGE SCALE GENOMIC DNA]</scope>
    <source>
        <strain evidence="4 5">SW-152</strain>
    </source>
</reference>
<feature type="active site" description="Proton acceptor" evidence="1">
    <location>
        <position position="215"/>
    </location>
</feature>
<dbReference type="Gene3D" id="3.40.640.10">
    <property type="entry name" value="Type I PLP-dependent aspartate aminotransferase-like (Major domain)"/>
    <property type="match status" value="1"/>
</dbReference>
<evidence type="ECO:0000256" key="2">
    <source>
        <dbReference type="PIRSR" id="PIRSR000390-2"/>
    </source>
</evidence>
<accession>A0A150XMF2</accession>
<dbReference type="InterPro" id="IPR015421">
    <property type="entry name" value="PyrdxlP-dep_Trfase_major"/>
</dbReference>
<keyword evidence="4" id="KW-0032">Aminotransferase</keyword>
<dbReference type="RefSeq" id="WP_062302917.1">
    <property type="nucleotide sequence ID" value="NZ_LRPB01000048.1"/>
</dbReference>
<feature type="modified residue" description="N6-(pyridoxal phosphate)lysine" evidence="2">
    <location>
        <position position="215"/>
    </location>
</feature>
<dbReference type="GO" id="GO:0000271">
    <property type="term" value="P:polysaccharide biosynthetic process"/>
    <property type="evidence" value="ECO:0007669"/>
    <property type="project" value="TreeGrafter"/>
</dbReference>
<dbReference type="EMBL" id="LRPB01000048">
    <property type="protein sequence ID" value="KYG79884.1"/>
    <property type="molecule type" value="Genomic_DNA"/>
</dbReference>
<comment type="similarity">
    <text evidence="3">Belongs to the DegT/DnrJ/EryC1 family.</text>
</comment>
<dbReference type="GO" id="GO:0008483">
    <property type="term" value="F:transaminase activity"/>
    <property type="evidence" value="ECO:0007669"/>
    <property type="project" value="UniProtKB-KW"/>
</dbReference>
<dbReference type="CDD" id="cd00616">
    <property type="entry name" value="AHBA_syn"/>
    <property type="match status" value="1"/>
</dbReference>
<dbReference type="PIRSF" id="PIRSF000390">
    <property type="entry name" value="PLP_StrS"/>
    <property type="match status" value="1"/>
</dbReference>
<evidence type="ECO:0000256" key="1">
    <source>
        <dbReference type="PIRSR" id="PIRSR000390-1"/>
    </source>
</evidence>
<evidence type="ECO:0000313" key="4">
    <source>
        <dbReference type="EMBL" id="KYG79884.1"/>
    </source>
</evidence>
<dbReference type="InterPro" id="IPR026385">
    <property type="entry name" value="LegC-like"/>
</dbReference>
<protein>
    <submittedName>
        <fullName evidence="4">Aminotransferase DegT</fullName>
    </submittedName>
</protein>
<keyword evidence="2 3" id="KW-0663">Pyridoxal phosphate</keyword>
<comment type="caution">
    <text evidence="4">The sequence shown here is derived from an EMBL/GenBank/DDBJ whole genome shotgun (WGS) entry which is preliminary data.</text>
</comment>
<evidence type="ECO:0000313" key="5">
    <source>
        <dbReference type="Proteomes" id="UP000075663"/>
    </source>
</evidence>
<dbReference type="PANTHER" id="PTHR30244">
    <property type="entry name" value="TRANSAMINASE"/>
    <property type="match status" value="1"/>
</dbReference>
<dbReference type="Proteomes" id="UP000075663">
    <property type="component" value="Unassembled WGS sequence"/>
</dbReference>
<evidence type="ECO:0000256" key="3">
    <source>
        <dbReference type="RuleBase" id="RU004508"/>
    </source>
</evidence>
<dbReference type="AlphaFoldDB" id="A0A150XMF2"/>
<dbReference type="GO" id="GO:0030170">
    <property type="term" value="F:pyridoxal phosphate binding"/>
    <property type="evidence" value="ECO:0007669"/>
    <property type="project" value="TreeGrafter"/>
</dbReference>
<dbReference type="PANTHER" id="PTHR30244:SF30">
    <property type="entry name" value="BLR5990 PROTEIN"/>
    <property type="match status" value="1"/>
</dbReference>